<sequence>MSSSLPTSPQLHFFSQILQATNENRDNPQVVYSLLQENLNLLDDTFAQVLRDWAIKTLPNPEAKQTQNIAVDIVIFSELIQKFPLGNQASNLEIAIAGYEVALTVLNRQENPQDWAIVQYNLGTAYFYRIQGERPENLERAIIAYTNALQVCKNEAFPPDWGMTPNNLGNAYFYRIRGDRADNIEQAIAVYKDTLQVYTREAFPEQWAMTHKNLGRAYFNRIRGERAENLEHAITVYQAALLVYTHEAFPVHWANIQHNLGSTYQNRIREDRAENLEMAIDALQKALSVLTHEAFPVHWAEAQYDLGLAYKNRIKGDKAENLELALAAYQAALSVQTRDAFPQDWALTQNNLGNVYCNRIQGDKARNVELAIAAYEAALQVYNYETDPEQWAMTQYNLGVAYCYRILGNTAENLELAIAAYEAALQVYTYEAYPRQWVITRENLGSAWCHQGVFLQYKGRDKEAIIRFSKALEYWTNSPEIWNLTATSFRNLGLLEDALTYYSRAIQIQSDNPEFLFNRADLFIQLEREREAIADLEQVLISKPDYHKAWCSLGIIFERQGNYQEAVVCYNKAIKYQPNSAYVWFRKGYLLQQNLNQNEEAIACFQEALELKSDYIEALNHVAISLQTLERYEEALVYYNRALEIQPDFVDIRFNRALLLANLEREEQGLIDFDEIIRLNPNDFEAWYQRGNVIFKLNRHEEAIACYRKALEIKPDFEEAKNRQEVLIACLDENRRNAYLNLIKTLSTCSSSEELQILDANQNLVDLLLVAIMEYLTSEAEEKGQFYSASILTYLSRYLSEKLGLTPSNLASSQIPNPKSQIEFFLQVGNAITENHKYEFLEDGVVEKFNQQALFDLLEKDLNLLDDSFPQILRYWGNEFLQNQDKELQRFFATYTVLPFVSLIEKFRLNRVNNLEIAITACEVALTLLNCQEDADLWAKVQLHLGIFYCQTIQEDRDKNLKEEELVKRGERSITACTNALQVFTRDAFPEHWASVQNILGNAYSRFYRQIRKGQPEYLERAIAAYKNALQVTTREQFPEEYANTTYNLGVIYRNSSQLQLAYKYFHAAIETVEFLRGQYIFAREKHNQESDLEKLFLKEWRLNEERWNRNPNWNSLLYRSMIQVCLDMDNYTAAIEYVERSKARNLVELLMLRDISSQGSISEAKRNAIETSISVTDYTRLNQRYQQYNELYSFELIKFDQIKNLIDDRTAIIEWYIVGELLYAFIITRHTSKPLVWKSSEDWVSDGELMLGVWEARKQAKTLQQQQECDENARICLQQLAASLHIDNILDILFNISETFEELILIPHLILQCLPFHALPVNPETPLLKSAHDQTPNPCLLDCFKRGVRYINSCQMLQQLQKQQRPQFQNLFGITMPTPDLYPNGYEYDLGASEAIRKQFTNAYFLRKDKAKKSEILRFDEKTKILTQHEKLVTANCLFLFCHGYLSLQSTIDSFAGLQLADENLTVADIVTHLDLKNCRLVTLSACETGLTMPDNITMLSDDYIGLPYSFLLAGSTNVVSSLWSVSALATALLMIKFYEELKQQSNIALALNNAQRWLRDTTVQGFQDWLGRSTLNRVWQREWRNYFNQIQVEQKATAKPFEQPFYWAAFYAIGKGE</sequence>
<dbReference type="Pfam" id="PF13181">
    <property type="entry name" value="TPR_8"/>
    <property type="match status" value="1"/>
</dbReference>
<reference evidence="4 5" key="1">
    <citation type="journal article" date="2020" name="ISME J.">
        <title>Comparative genomics reveals insights into cyanobacterial evolution and habitat adaptation.</title>
        <authorList>
            <person name="Chen M.Y."/>
            <person name="Teng W.K."/>
            <person name="Zhao L."/>
            <person name="Hu C.X."/>
            <person name="Zhou Y.K."/>
            <person name="Han B.P."/>
            <person name="Song L.R."/>
            <person name="Shu W.S."/>
        </authorList>
    </citation>
    <scope>NUCLEOTIDE SEQUENCE [LARGE SCALE GENOMIC DNA]</scope>
    <source>
        <strain evidence="4 5">FACHB-248</strain>
    </source>
</reference>
<dbReference type="PROSITE" id="PS50293">
    <property type="entry name" value="TPR_REGION"/>
    <property type="match status" value="3"/>
</dbReference>
<dbReference type="Pfam" id="PF00515">
    <property type="entry name" value="TPR_1"/>
    <property type="match status" value="3"/>
</dbReference>
<protein>
    <submittedName>
        <fullName evidence="4">Tetratricopeptide repeat protein</fullName>
    </submittedName>
</protein>
<dbReference type="SUPFAM" id="SSF48452">
    <property type="entry name" value="TPR-like"/>
    <property type="match status" value="5"/>
</dbReference>
<keyword evidence="2" id="KW-0175">Coiled coil</keyword>
<feature type="repeat" description="TPR" evidence="1">
    <location>
        <begin position="684"/>
        <end position="717"/>
    </location>
</feature>
<feature type="domain" description="CHAT" evidence="3">
    <location>
        <begin position="1298"/>
        <end position="1617"/>
    </location>
</feature>
<dbReference type="PROSITE" id="PS50005">
    <property type="entry name" value="TPR"/>
    <property type="match status" value="4"/>
</dbReference>
<dbReference type="Pfam" id="PF12770">
    <property type="entry name" value="CHAT"/>
    <property type="match status" value="1"/>
</dbReference>
<evidence type="ECO:0000313" key="5">
    <source>
        <dbReference type="Proteomes" id="UP000660380"/>
    </source>
</evidence>
<proteinExistence type="predicted"/>
<dbReference type="SMART" id="SM00028">
    <property type="entry name" value="TPR"/>
    <property type="match status" value="15"/>
</dbReference>
<evidence type="ECO:0000256" key="2">
    <source>
        <dbReference type="SAM" id="Coils"/>
    </source>
</evidence>
<organism evidence="4 5">
    <name type="scientific">Scytonema hofmannii FACHB-248</name>
    <dbReference type="NCBI Taxonomy" id="1842502"/>
    <lineage>
        <taxon>Bacteria</taxon>
        <taxon>Bacillati</taxon>
        <taxon>Cyanobacteriota</taxon>
        <taxon>Cyanophyceae</taxon>
        <taxon>Nostocales</taxon>
        <taxon>Scytonemataceae</taxon>
        <taxon>Scytonema</taxon>
    </lineage>
</organism>
<dbReference type="RefSeq" id="WP_051502774.1">
    <property type="nucleotide sequence ID" value="NZ_JACJTA010000008.1"/>
</dbReference>
<dbReference type="InterPro" id="IPR006597">
    <property type="entry name" value="Sel1-like"/>
</dbReference>
<feature type="repeat" description="TPR" evidence="1">
    <location>
        <begin position="616"/>
        <end position="649"/>
    </location>
</feature>
<keyword evidence="1" id="KW-0802">TPR repeat</keyword>
<dbReference type="Gene3D" id="1.25.40.10">
    <property type="entry name" value="Tetratricopeptide repeat domain"/>
    <property type="match status" value="7"/>
</dbReference>
<keyword evidence="5" id="KW-1185">Reference proteome</keyword>
<dbReference type="Proteomes" id="UP000660380">
    <property type="component" value="Unassembled WGS sequence"/>
</dbReference>
<evidence type="ECO:0000313" key="4">
    <source>
        <dbReference type="EMBL" id="MBD2604079.1"/>
    </source>
</evidence>
<dbReference type="InterPro" id="IPR024983">
    <property type="entry name" value="CHAT_dom"/>
</dbReference>
<dbReference type="SMART" id="SM00671">
    <property type="entry name" value="SEL1"/>
    <property type="match status" value="5"/>
</dbReference>
<accession>A0ABR8GLL4</accession>
<evidence type="ECO:0000256" key="1">
    <source>
        <dbReference type="PROSITE-ProRule" id="PRU00339"/>
    </source>
</evidence>
<comment type="caution">
    <text evidence="4">The sequence shown here is derived from an EMBL/GenBank/DDBJ whole genome shotgun (WGS) entry which is preliminary data.</text>
</comment>
<gene>
    <name evidence="4" type="ORF">H6G81_05955</name>
</gene>
<feature type="coiled-coil region" evidence="2">
    <location>
        <begin position="266"/>
        <end position="293"/>
    </location>
</feature>
<feature type="repeat" description="TPR" evidence="1">
    <location>
        <begin position="479"/>
        <end position="512"/>
    </location>
</feature>
<feature type="repeat" description="TPR" evidence="1">
    <location>
        <begin position="547"/>
        <end position="580"/>
    </location>
</feature>
<dbReference type="PANTHER" id="PTHR12558">
    <property type="entry name" value="CELL DIVISION CYCLE 16,23,27"/>
    <property type="match status" value="1"/>
</dbReference>
<dbReference type="InterPro" id="IPR019734">
    <property type="entry name" value="TPR_rpt"/>
</dbReference>
<evidence type="ECO:0000259" key="3">
    <source>
        <dbReference type="Pfam" id="PF12770"/>
    </source>
</evidence>
<dbReference type="EMBL" id="JACJTA010000008">
    <property type="protein sequence ID" value="MBD2604079.1"/>
    <property type="molecule type" value="Genomic_DNA"/>
</dbReference>
<name>A0ABR8GLL4_9CYAN</name>
<dbReference type="InterPro" id="IPR011990">
    <property type="entry name" value="TPR-like_helical_dom_sf"/>
</dbReference>
<dbReference type="PANTHER" id="PTHR12558:SF13">
    <property type="entry name" value="CELL DIVISION CYCLE PROTEIN 27 HOMOLOG"/>
    <property type="match status" value="1"/>
</dbReference>